<dbReference type="Pfam" id="PF12929">
    <property type="entry name" value="Mid1"/>
    <property type="match status" value="1"/>
</dbReference>
<keyword evidence="2" id="KW-0472">Membrane</keyword>
<dbReference type="EMBL" id="JAZHXI010000009">
    <property type="protein sequence ID" value="KAL2068015.1"/>
    <property type="molecule type" value="Genomic_DNA"/>
</dbReference>
<feature type="transmembrane region" description="Helical" evidence="2">
    <location>
        <begin position="631"/>
        <end position="656"/>
    </location>
</feature>
<keyword evidence="3" id="KW-0732">Signal</keyword>
<evidence type="ECO:0000313" key="4">
    <source>
        <dbReference type="EMBL" id="KAL2068015.1"/>
    </source>
</evidence>
<keyword evidence="2" id="KW-0812">Transmembrane</keyword>
<keyword evidence="2" id="KW-1133">Transmembrane helix</keyword>
<dbReference type="PANTHER" id="PTHR39142:SF1">
    <property type="entry name" value="AEL197CP"/>
    <property type="match status" value="1"/>
</dbReference>
<protein>
    <submittedName>
        <fullName evidence="4">Uncharacterized protein</fullName>
    </submittedName>
</protein>
<reference evidence="4 5" key="1">
    <citation type="journal article" date="2024" name="Commun. Biol.">
        <title>Comparative genomic analysis of thermophilic fungi reveals convergent evolutionary adaptations and gene losses.</title>
        <authorList>
            <person name="Steindorff A.S."/>
            <person name="Aguilar-Pontes M.V."/>
            <person name="Robinson A.J."/>
            <person name="Andreopoulos B."/>
            <person name="LaButti K."/>
            <person name="Kuo A."/>
            <person name="Mondo S."/>
            <person name="Riley R."/>
            <person name="Otillar R."/>
            <person name="Haridas S."/>
            <person name="Lipzen A."/>
            <person name="Grimwood J."/>
            <person name="Schmutz J."/>
            <person name="Clum A."/>
            <person name="Reid I.D."/>
            <person name="Moisan M.C."/>
            <person name="Butler G."/>
            <person name="Nguyen T.T.M."/>
            <person name="Dewar K."/>
            <person name="Conant G."/>
            <person name="Drula E."/>
            <person name="Henrissat B."/>
            <person name="Hansel C."/>
            <person name="Singer S."/>
            <person name="Hutchinson M.I."/>
            <person name="de Vries R.P."/>
            <person name="Natvig D.O."/>
            <person name="Powell A.J."/>
            <person name="Tsang A."/>
            <person name="Grigoriev I.V."/>
        </authorList>
    </citation>
    <scope>NUCLEOTIDE SEQUENCE [LARGE SCALE GENOMIC DNA]</scope>
    <source>
        <strain evidence="4 5">CBS 494.80</strain>
    </source>
</reference>
<accession>A0ABR4CDJ4</accession>
<name>A0ABR4CDJ4_9HELO</name>
<feature type="chain" id="PRO_5045320024" evidence="3">
    <location>
        <begin position="39"/>
        <end position="657"/>
    </location>
</feature>
<evidence type="ECO:0000313" key="5">
    <source>
        <dbReference type="Proteomes" id="UP001595075"/>
    </source>
</evidence>
<evidence type="ECO:0000256" key="3">
    <source>
        <dbReference type="SAM" id="SignalP"/>
    </source>
</evidence>
<gene>
    <name evidence="4" type="ORF">VTL71DRAFT_16113</name>
</gene>
<proteinExistence type="predicted"/>
<dbReference type="InterPro" id="IPR024338">
    <property type="entry name" value="MID1/Yam8"/>
</dbReference>
<dbReference type="Proteomes" id="UP001595075">
    <property type="component" value="Unassembled WGS sequence"/>
</dbReference>
<sequence length="657" mass="71972">MPLPKLSPLQSRLAASLFASIMLLLLYLFLAVPSFAYAADVDSIQPEDHNHEQLIDFPLLDDLHELDLREEEYESEFFGIDRSIIGRATTQPIALVNNRIEATNVQLGQSFYYVFSNASLWGDRSAATPGLPSQITLHKRRLVRSDDPILRADIGSDDEGEGSELMRRQIPSGPETNRTLFITVTTCDQPTSNTTTNPPPQLQLYVSQSPNNTNPGPGQDSGLQEVITLEGGYALHIVNATRDVYMSIHAQNATEYSTGVYSAQIAASIDAPFHTYWNSTDPNLFLMDSDDFSALLFTDPFITDATNTTLVTKWMDHAPPYVIFASDASDKSMVGIERSYCGLKTKAQIQATRPGQTVSTIVTGMTSIGNLTLPRQQFFVNGLGAGKTYNVMLAMEGNSTNSGNFVVGGGGQVFKQTQFSMLQEGNCAVIYDLAFCDQTAYAVPSNPNKFPNMSALAAFYDNATQASFANFEKVLAQVPCETTASAQYSLARNCTHCREAYKSWLCAVSIPRCTDFTKDSFWLQRRAMGQPFPNGTLLPARDREIVKQKAGLNASRNARIDEILVPGPYKEILPCDELCFNLVRSCPAGIGFNCPQAGDIGFNESYGVFPQMPGDDSGRILNTTCNNPGTIYYMSAGGLVLPSMVLMVLCLIGFLFI</sequence>
<evidence type="ECO:0000256" key="1">
    <source>
        <dbReference type="SAM" id="MobiDB-lite"/>
    </source>
</evidence>
<keyword evidence="5" id="KW-1185">Reference proteome</keyword>
<dbReference type="PANTHER" id="PTHR39142">
    <property type="entry name" value="MID1P"/>
    <property type="match status" value="1"/>
</dbReference>
<feature type="region of interest" description="Disordered" evidence="1">
    <location>
        <begin position="151"/>
        <end position="173"/>
    </location>
</feature>
<evidence type="ECO:0000256" key="2">
    <source>
        <dbReference type="SAM" id="Phobius"/>
    </source>
</evidence>
<comment type="caution">
    <text evidence="4">The sequence shown here is derived from an EMBL/GenBank/DDBJ whole genome shotgun (WGS) entry which is preliminary data.</text>
</comment>
<organism evidence="4 5">
    <name type="scientific">Oculimacula yallundae</name>
    <dbReference type="NCBI Taxonomy" id="86028"/>
    <lineage>
        <taxon>Eukaryota</taxon>
        <taxon>Fungi</taxon>
        <taxon>Dikarya</taxon>
        <taxon>Ascomycota</taxon>
        <taxon>Pezizomycotina</taxon>
        <taxon>Leotiomycetes</taxon>
        <taxon>Helotiales</taxon>
        <taxon>Ploettnerulaceae</taxon>
        <taxon>Oculimacula</taxon>
    </lineage>
</organism>
<feature type="signal peptide" evidence="3">
    <location>
        <begin position="1"/>
        <end position="38"/>
    </location>
</feature>